<dbReference type="AlphaFoldDB" id="A0A382Z9V0"/>
<evidence type="ECO:0000259" key="1">
    <source>
        <dbReference type="PROSITE" id="PS51841"/>
    </source>
</evidence>
<evidence type="ECO:0000313" key="2">
    <source>
        <dbReference type="EMBL" id="SVD92297.1"/>
    </source>
</evidence>
<dbReference type="InterPro" id="IPR036415">
    <property type="entry name" value="Lamin_tail_dom_sf"/>
</dbReference>
<protein>
    <recommendedName>
        <fullName evidence="1">LTD domain-containing protein</fullName>
    </recommendedName>
</protein>
<dbReference type="EMBL" id="UINC01182213">
    <property type="protein sequence ID" value="SVD92297.1"/>
    <property type="molecule type" value="Genomic_DNA"/>
</dbReference>
<dbReference type="SUPFAM" id="SSF74853">
    <property type="entry name" value="Lamin A/C globular tail domain"/>
    <property type="match status" value="1"/>
</dbReference>
<dbReference type="Gene3D" id="2.60.40.1260">
    <property type="entry name" value="Lamin Tail domain"/>
    <property type="match status" value="1"/>
</dbReference>
<feature type="non-terminal residue" evidence="2">
    <location>
        <position position="1"/>
    </location>
</feature>
<accession>A0A382Z9V0</accession>
<organism evidence="2">
    <name type="scientific">marine metagenome</name>
    <dbReference type="NCBI Taxonomy" id="408172"/>
    <lineage>
        <taxon>unclassified sequences</taxon>
        <taxon>metagenomes</taxon>
        <taxon>ecological metagenomes</taxon>
    </lineage>
</organism>
<feature type="non-terminal residue" evidence="2">
    <location>
        <position position="258"/>
    </location>
</feature>
<reference evidence="2" key="1">
    <citation type="submission" date="2018-05" db="EMBL/GenBank/DDBJ databases">
        <authorList>
            <person name="Lanie J.A."/>
            <person name="Ng W.-L."/>
            <person name="Kazmierczak K.M."/>
            <person name="Andrzejewski T.M."/>
            <person name="Davidsen T.M."/>
            <person name="Wayne K.J."/>
            <person name="Tettelin H."/>
            <person name="Glass J.I."/>
            <person name="Rusch D."/>
            <person name="Podicherti R."/>
            <person name="Tsui H.-C.T."/>
            <person name="Winkler M.E."/>
        </authorList>
    </citation>
    <scope>NUCLEOTIDE SEQUENCE</scope>
</reference>
<proteinExistence type="predicted"/>
<sequence>SGFIVLCKDTTSFKSLFPEVENYIGNFDFGLSGGGELIRLYDQQGQIVDSLTYDDNSPWPEEPDGNGPTLELINVNLDNALAASWRSSYTIGGSPGSPNNAPIITNLYINEFLASNDSCYADDYSEYDDWIELYNAGNEAINIGGLFITDDLDDPTSWQIPLTNPNQTTIQPDSFLVLWADKDTDQGVLHVDIKLSGSGEQIGIAIINFPDTVYVDSLSFGEQTSDVSYGRYLDGSDYWQYFDTPTPSASNTLPENNP</sequence>
<name>A0A382Z9V0_9ZZZZ</name>
<dbReference type="Pfam" id="PF00932">
    <property type="entry name" value="LTD"/>
    <property type="match status" value="1"/>
</dbReference>
<feature type="domain" description="LTD" evidence="1">
    <location>
        <begin position="95"/>
        <end position="231"/>
    </location>
</feature>
<dbReference type="PROSITE" id="PS51841">
    <property type="entry name" value="LTD"/>
    <property type="match status" value="1"/>
</dbReference>
<dbReference type="InterPro" id="IPR001322">
    <property type="entry name" value="Lamin_tail_dom"/>
</dbReference>
<gene>
    <name evidence="2" type="ORF">METZ01_LOCUS445151</name>
</gene>